<name>A0ABX4KIP2_NOSLI</name>
<protein>
    <submittedName>
        <fullName evidence="1">Uncharacterized protein</fullName>
    </submittedName>
</protein>
<organism evidence="1 2">
    <name type="scientific">Nostoc linckia z7</name>
    <dbReference type="NCBI Taxonomy" id="1628745"/>
    <lineage>
        <taxon>Bacteria</taxon>
        <taxon>Bacillati</taxon>
        <taxon>Cyanobacteriota</taxon>
        <taxon>Cyanophyceae</taxon>
        <taxon>Nostocales</taxon>
        <taxon>Nostocaceae</taxon>
        <taxon>Nostoc</taxon>
    </lineage>
</organism>
<evidence type="ECO:0000313" key="1">
    <source>
        <dbReference type="EMBL" id="PHJ93307.1"/>
    </source>
</evidence>
<comment type="caution">
    <text evidence="1">The sequence shown here is derived from an EMBL/GenBank/DDBJ whole genome shotgun (WGS) entry which is preliminary data.</text>
</comment>
<gene>
    <name evidence="1" type="ORF">VF04_26135</name>
</gene>
<dbReference type="EMBL" id="LAHC01000080">
    <property type="protein sequence ID" value="PHJ93307.1"/>
    <property type="molecule type" value="Genomic_DNA"/>
</dbReference>
<proteinExistence type="predicted"/>
<sequence length="92" mass="10504">MIAKGLRAFFTATHGELGLSALREALPGRIEKPFLVGFFELYLQLHAEFVNFVAGFARFKNAQMRCKSRNQKKLLSPTDFLEHAAVVFLKRF</sequence>
<dbReference type="Proteomes" id="UP000222523">
    <property type="component" value="Unassembled WGS sequence"/>
</dbReference>
<accession>A0ABX4KIP2</accession>
<evidence type="ECO:0000313" key="2">
    <source>
        <dbReference type="Proteomes" id="UP000222523"/>
    </source>
</evidence>
<keyword evidence="2" id="KW-1185">Reference proteome</keyword>
<reference evidence="1 2" key="1">
    <citation type="submission" date="2015-02" db="EMBL/GenBank/DDBJ databases">
        <title>Nostoc linckia genome annotation.</title>
        <authorList>
            <person name="Zhou Z."/>
        </authorList>
    </citation>
    <scope>NUCLEOTIDE SEQUENCE [LARGE SCALE GENOMIC DNA]</scope>
    <source>
        <strain evidence="2">z7</strain>
    </source>
</reference>